<proteinExistence type="predicted"/>
<sequence length="431" mass="49236">MAVAAIVTPGVLAIKINEEKDVDEINELLKITSPFSEEQYNNLSILAQKNVEISNWIKSINFDTQSMKTIKNKLYNLNVSLDLKKFMNRNLDEKFELLVSTILKREKHSKKNEIEINKSFAQVFDRYIKDSNGNIIEIDGKNVLLSGDSYTNWDIHDYFFADDESWFRKSNEDVYQDVEMVFLYKMAESLKKYNASIERHNGIVEVLSLAATKLGSSFSAFSYIPNLSTASSIYLNAGSTTMSAVSALNSAYHESRRAKNEFEKLSKISGIENKKLIRFMNSADLEINQFSKAINNALRVGSFATSAASSVFGLVKTPKTKLISLALNVASLTFDLINALLNIKTPNGFSIIENMHDHGLNDFRNQWINNTENMVLIQKNWSENFKYGIQWKVSDGWFTLPRLFIRAQKHGENDVELFGFNWDQKVKERKK</sequence>
<name>A0A4R6I9X8_9MOLU</name>
<evidence type="ECO:0000313" key="2">
    <source>
        <dbReference type="Proteomes" id="UP000295518"/>
    </source>
</evidence>
<dbReference type="AlphaFoldDB" id="A0A4R6I9X8"/>
<gene>
    <name evidence="1" type="ORF">EI74_0798</name>
</gene>
<reference evidence="1 2" key="1">
    <citation type="submission" date="2019-03" db="EMBL/GenBank/DDBJ databases">
        <title>Genomic Encyclopedia of Archaeal and Bacterial Type Strains, Phase II (KMG-II): from individual species to whole genera.</title>
        <authorList>
            <person name="Goeker M."/>
        </authorList>
    </citation>
    <scope>NUCLEOTIDE SEQUENCE [LARGE SCALE GENOMIC DNA]</scope>
    <source>
        <strain evidence="1 2">ATCC 700618</strain>
    </source>
</reference>
<dbReference type="Proteomes" id="UP000295518">
    <property type="component" value="Unassembled WGS sequence"/>
</dbReference>
<comment type="caution">
    <text evidence="1">The sequence shown here is derived from an EMBL/GenBank/DDBJ whole genome shotgun (WGS) entry which is preliminary data.</text>
</comment>
<organism evidence="1 2">
    <name type="scientific">Mycoplasma testudineum</name>
    <dbReference type="NCBI Taxonomy" id="244584"/>
    <lineage>
        <taxon>Bacteria</taxon>
        <taxon>Bacillati</taxon>
        <taxon>Mycoplasmatota</taxon>
        <taxon>Mollicutes</taxon>
        <taxon>Mycoplasmataceae</taxon>
        <taxon>Mycoplasma</taxon>
    </lineage>
</organism>
<keyword evidence="2" id="KW-1185">Reference proteome</keyword>
<evidence type="ECO:0000313" key="1">
    <source>
        <dbReference type="EMBL" id="TDO18980.1"/>
    </source>
</evidence>
<dbReference type="EMBL" id="SNWN01000016">
    <property type="protein sequence ID" value="TDO18980.1"/>
    <property type="molecule type" value="Genomic_DNA"/>
</dbReference>
<accession>A0A4R6I9X8</accession>
<protein>
    <submittedName>
        <fullName evidence="1">Uncharacterized protein</fullName>
    </submittedName>
</protein>